<dbReference type="PANTHER" id="PTHR10174:SF222">
    <property type="entry name" value="GH10083P-RELATED"/>
    <property type="match status" value="1"/>
</dbReference>
<evidence type="ECO:0000259" key="1">
    <source>
        <dbReference type="PROSITE" id="PS50191"/>
    </source>
</evidence>
<dbReference type="GO" id="GO:1902936">
    <property type="term" value="F:phosphatidylinositol bisphosphate binding"/>
    <property type="evidence" value="ECO:0007669"/>
    <property type="project" value="TreeGrafter"/>
</dbReference>
<dbReference type="Gene3D" id="3.40.525.10">
    <property type="entry name" value="CRAL-TRIO lipid binding domain"/>
    <property type="match status" value="1"/>
</dbReference>
<evidence type="ECO:0000313" key="3">
    <source>
        <dbReference type="Proteomes" id="UP000789524"/>
    </source>
</evidence>
<dbReference type="AlphaFoldDB" id="A0A8J2VPG1"/>
<sequence>MEFVPKDRILQLRPDTFEQVRKEFNLEKKGRMEEAVRILDEWIQKQAHFKKKDFDPYFLETTILGSKGSLERAKNQIDKNCTLRTLLPAYFGNFNVRNDFKVVHEVVQTVALPQLTPDHYRIVLTKFNNVPFDSSEVINFYRYNVILGDYLKSHDYLRGFIVISDFTDANIMDYVTKINPIDLRNAFSIYLEGYGMRIKGIHIVCSSRFVDAFITILKQVLSEKVASRISVHKSIDDLAKVIPKEILPVDYGGDEKSIKTLYDEWIDVLSTKEHMDYVADMNKAGTDESLRQSDKFCDTCAGMPGSFRILSVD</sequence>
<dbReference type="OrthoDB" id="7422178at2759"/>
<dbReference type="InterPro" id="IPR036865">
    <property type="entry name" value="CRAL-TRIO_dom_sf"/>
</dbReference>
<feature type="domain" description="CRAL-TRIO" evidence="1">
    <location>
        <begin position="155"/>
        <end position="259"/>
    </location>
</feature>
<proteinExistence type="predicted"/>
<dbReference type="CDD" id="cd00170">
    <property type="entry name" value="SEC14"/>
    <property type="match status" value="1"/>
</dbReference>
<evidence type="ECO:0000313" key="2">
    <source>
        <dbReference type="EMBL" id="CAG9559229.1"/>
    </source>
</evidence>
<comment type="caution">
    <text evidence="2">The sequence shown here is derived from an EMBL/GenBank/DDBJ whole genome shotgun (WGS) entry which is preliminary data.</text>
</comment>
<dbReference type="PANTHER" id="PTHR10174">
    <property type="entry name" value="ALPHA-TOCOPHEROL TRANSFER PROTEIN-RELATED"/>
    <property type="match status" value="1"/>
</dbReference>
<protein>
    <submittedName>
        <fullName evidence="2">(African queen) hypothetical protein</fullName>
    </submittedName>
</protein>
<dbReference type="PROSITE" id="PS50191">
    <property type="entry name" value="CRAL_TRIO"/>
    <property type="match status" value="1"/>
</dbReference>
<reference evidence="2" key="1">
    <citation type="submission" date="2021-09" db="EMBL/GenBank/DDBJ databases">
        <authorList>
            <person name="Martin H S."/>
        </authorList>
    </citation>
    <scope>NUCLEOTIDE SEQUENCE</scope>
</reference>
<name>A0A8J2VPG1_9NEOP</name>
<accession>A0A8J2VPG1</accession>
<dbReference type="InterPro" id="IPR001251">
    <property type="entry name" value="CRAL-TRIO_dom"/>
</dbReference>
<gene>
    <name evidence="2" type="ORF">DCHRY22_LOCUS1126</name>
</gene>
<dbReference type="PRINTS" id="PR00180">
    <property type="entry name" value="CRETINALDHBP"/>
</dbReference>
<organism evidence="2 3">
    <name type="scientific">Danaus chrysippus</name>
    <name type="common">African queen</name>
    <dbReference type="NCBI Taxonomy" id="151541"/>
    <lineage>
        <taxon>Eukaryota</taxon>
        <taxon>Metazoa</taxon>
        <taxon>Ecdysozoa</taxon>
        <taxon>Arthropoda</taxon>
        <taxon>Hexapoda</taxon>
        <taxon>Insecta</taxon>
        <taxon>Pterygota</taxon>
        <taxon>Neoptera</taxon>
        <taxon>Endopterygota</taxon>
        <taxon>Lepidoptera</taxon>
        <taxon>Glossata</taxon>
        <taxon>Ditrysia</taxon>
        <taxon>Papilionoidea</taxon>
        <taxon>Nymphalidae</taxon>
        <taxon>Danainae</taxon>
        <taxon>Danaini</taxon>
        <taxon>Danaina</taxon>
        <taxon>Danaus</taxon>
        <taxon>Anosia</taxon>
    </lineage>
</organism>
<dbReference type="Pfam" id="PF00650">
    <property type="entry name" value="CRAL_TRIO"/>
    <property type="match status" value="1"/>
</dbReference>
<dbReference type="GO" id="GO:0016020">
    <property type="term" value="C:membrane"/>
    <property type="evidence" value="ECO:0007669"/>
    <property type="project" value="TreeGrafter"/>
</dbReference>
<dbReference type="SUPFAM" id="SSF52087">
    <property type="entry name" value="CRAL/TRIO domain"/>
    <property type="match status" value="1"/>
</dbReference>
<dbReference type="Gene3D" id="1.20.5.1200">
    <property type="entry name" value="Alpha-tocopherol transfer"/>
    <property type="match status" value="1"/>
</dbReference>
<dbReference type="Proteomes" id="UP000789524">
    <property type="component" value="Unassembled WGS sequence"/>
</dbReference>
<keyword evidence="3" id="KW-1185">Reference proteome</keyword>
<dbReference type="EMBL" id="CAKASE010000043">
    <property type="protein sequence ID" value="CAG9559229.1"/>
    <property type="molecule type" value="Genomic_DNA"/>
</dbReference>